<dbReference type="GeneID" id="89975584"/>
<proteinExistence type="predicted"/>
<name>A0AAV9MYU0_9EURO</name>
<dbReference type="AlphaFoldDB" id="A0AAV9MYU0"/>
<sequence>MVLHKENFTSVDTHRVLIGITSTAMNDMNTMTELAEIPLLLGGIDITMIETILGPEETIVAGVAAGAGAVTGAVRLQRNGLQVEACQARKS</sequence>
<dbReference type="RefSeq" id="XP_064702240.1">
    <property type="nucleotide sequence ID" value="XM_064850971.1"/>
</dbReference>
<comment type="caution">
    <text evidence="1">The sequence shown here is derived from an EMBL/GenBank/DDBJ whole genome shotgun (WGS) entry which is preliminary data.</text>
</comment>
<organism evidence="1 2">
    <name type="scientific">Exophiala bonariae</name>
    <dbReference type="NCBI Taxonomy" id="1690606"/>
    <lineage>
        <taxon>Eukaryota</taxon>
        <taxon>Fungi</taxon>
        <taxon>Dikarya</taxon>
        <taxon>Ascomycota</taxon>
        <taxon>Pezizomycotina</taxon>
        <taxon>Eurotiomycetes</taxon>
        <taxon>Chaetothyriomycetidae</taxon>
        <taxon>Chaetothyriales</taxon>
        <taxon>Herpotrichiellaceae</taxon>
        <taxon>Exophiala</taxon>
    </lineage>
</organism>
<evidence type="ECO:0000313" key="2">
    <source>
        <dbReference type="Proteomes" id="UP001358417"/>
    </source>
</evidence>
<gene>
    <name evidence="1" type="ORF">LTR84_007418</name>
</gene>
<dbReference type="Proteomes" id="UP001358417">
    <property type="component" value="Unassembled WGS sequence"/>
</dbReference>
<protein>
    <submittedName>
        <fullName evidence="1">Uncharacterized protein</fullName>
    </submittedName>
</protein>
<accession>A0AAV9MYU0</accession>
<evidence type="ECO:0000313" key="1">
    <source>
        <dbReference type="EMBL" id="KAK5046657.1"/>
    </source>
</evidence>
<dbReference type="EMBL" id="JAVRRD010000029">
    <property type="protein sequence ID" value="KAK5046657.1"/>
    <property type="molecule type" value="Genomic_DNA"/>
</dbReference>
<keyword evidence="2" id="KW-1185">Reference proteome</keyword>
<reference evidence="1 2" key="1">
    <citation type="submission" date="2023-08" db="EMBL/GenBank/DDBJ databases">
        <title>Black Yeasts Isolated from many extreme environments.</title>
        <authorList>
            <person name="Coleine C."/>
            <person name="Stajich J.E."/>
            <person name="Selbmann L."/>
        </authorList>
    </citation>
    <scope>NUCLEOTIDE SEQUENCE [LARGE SCALE GENOMIC DNA]</scope>
    <source>
        <strain evidence="1 2">CCFEE 5792</strain>
    </source>
</reference>